<proteinExistence type="predicted"/>
<dbReference type="EMBL" id="CAUYUJ010018217">
    <property type="protein sequence ID" value="CAK0881702.1"/>
    <property type="molecule type" value="Genomic_DNA"/>
</dbReference>
<feature type="region of interest" description="Disordered" evidence="1">
    <location>
        <begin position="1"/>
        <end position="21"/>
    </location>
</feature>
<reference evidence="3" key="1">
    <citation type="submission" date="2023-10" db="EMBL/GenBank/DDBJ databases">
        <authorList>
            <person name="Chen Y."/>
            <person name="Shah S."/>
            <person name="Dougan E. K."/>
            <person name="Thang M."/>
            <person name="Chan C."/>
        </authorList>
    </citation>
    <scope>NUCLEOTIDE SEQUENCE [LARGE SCALE GENOMIC DNA]</scope>
</reference>
<keyword evidence="4" id="KW-1185">Reference proteome</keyword>
<sequence length="487" mass="52829">MTASSSPASVSTSSFPLSLSSPPSSPYPLSLSGHTSLAHSFANLHNHLLRYVRITAHLLEMAAKSRWFLLAAALPIAASIAVEKRKNTDAILKKIEALVSADSADGSLMSAEVGAPPAKRTMVGTVLRHTQAAPVDIMLSHQIRMLSSSRKNVEQVAVINAKVPGVDNALGTAHDPVIASLKRSYGTTGSVEVLDLESNVTQQQQLMQAVFSIRQGSTATFATKFFKQNLTTPDMKRQMAYFTAMMQFIDLCIKAEHGVEICANMQGESFLHRQDKKGLLELASKLFDDDDEVIALQPPSYCEYTQAHHKPSWAKKDAWTNSSFTKCIANATKAKPEAGLANMLFLRERLMAALPLTVNADDLNEGFDHAFLAGLSRAGAIKGMQCGHSFVIRPAGEEAKCKGKTPMLFKGHALALGKQTDSEASRRMGYDLLSGEYVSFNQRVVQGVEVLADRMERGMIPGPAGTVGDRCLEMCPSSERIKEGMAW</sequence>
<evidence type="ECO:0000256" key="1">
    <source>
        <dbReference type="SAM" id="MobiDB-lite"/>
    </source>
</evidence>
<comment type="caution">
    <text evidence="3">The sequence shown here is derived from an EMBL/GenBank/DDBJ whole genome shotgun (WGS) entry which is preliminary data.</text>
</comment>
<dbReference type="Proteomes" id="UP001189429">
    <property type="component" value="Unassembled WGS sequence"/>
</dbReference>
<evidence type="ECO:0000313" key="3">
    <source>
        <dbReference type="EMBL" id="CAK0881702.1"/>
    </source>
</evidence>
<organism evidence="3 4">
    <name type="scientific">Prorocentrum cordatum</name>
    <dbReference type="NCBI Taxonomy" id="2364126"/>
    <lineage>
        <taxon>Eukaryota</taxon>
        <taxon>Sar</taxon>
        <taxon>Alveolata</taxon>
        <taxon>Dinophyceae</taxon>
        <taxon>Prorocentrales</taxon>
        <taxon>Prorocentraceae</taxon>
        <taxon>Prorocentrum</taxon>
    </lineage>
</organism>
<name>A0ABN9W8Q9_9DINO</name>
<evidence type="ECO:0000313" key="2">
    <source>
        <dbReference type="EMBL" id="CAK0819368.1"/>
    </source>
</evidence>
<evidence type="ECO:0000313" key="4">
    <source>
        <dbReference type="Proteomes" id="UP001189429"/>
    </source>
</evidence>
<gene>
    <name evidence="2" type="ORF">PCOR1329_LOCUS21372</name>
    <name evidence="3" type="ORF">PCOR1329_LOCUS64461</name>
</gene>
<evidence type="ECO:0008006" key="5">
    <source>
        <dbReference type="Google" id="ProtNLM"/>
    </source>
</evidence>
<accession>A0ABN9W8Q9</accession>
<dbReference type="EMBL" id="CAUYUJ010007029">
    <property type="protein sequence ID" value="CAK0819368.1"/>
    <property type="molecule type" value="Genomic_DNA"/>
</dbReference>
<protein>
    <recommendedName>
        <fullName evidence="5">Fructose-bisphosphate aldolase</fullName>
    </recommendedName>
</protein>